<organism evidence="5 6">
    <name type="scientific">Symbiochloris irregularis</name>
    <dbReference type="NCBI Taxonomy" id="706552"/>
    <lineage>
        <taxon>Eukaryota</taxon>
        <taxon>Viridiplantae</taxon>
        <taxon>Chlorophyta</taxon>
        <taxon>core chlorophytes</taxon>
        <taxon>Trebouxiophyceae</taxon>
        <taxon>Trebouxiales</taxon>
        <taxon>Trebouxiaceae</taxon>
        <taxon>Symbiochloris</taxon>
    </lineage>
</organism>
<dbReference type="InterPro" id="IPR016135">
    <property type="entry name" value="UBQ-conjugating_enzyme/RWD"/>
</dbReference>
<evidence type="ECO:0000256" key="2">
    <source>
        <dbReference type="ARBA" id="ARBA00022786"/>
    </source>
</evidence>
<reference evidence="5 6" key="1">
    <citation type="journal article" date="2024" name="Nat. Commun.">
        <title>Phylogenomics reveals the evolutionary origins of lichenization in chlorophyte algae.</title>
        <authorList>
            <person name="Puginier C."/>
            <person name="Libourel C."/>
            <person name="Otte J."/>
            <person name="Skaloud P."/>
            <person name="Haon M."/>
            <person name="Grisel S."/>
            <person name="Petersen M."/>
            <person name="Berrin J.G."/>
            <person name="Delaux P.M."/>
            <person name="Dal Grande F."/>
            <person name="Keller J."/>
        </authorList>
    </citation>
    <scope>NUCLEOTIDE SEQUENCE [LARGE SCALE GENOMIC DNA]</scope>
    <source>
        <strain evidence="5 6">SAG 2036</strain>
    </source>
</reference>
<feature type="region of interest" description="Disordered" evidence="3">
    <location>
        <begin position="114"/>
        <end position="164"/>
    </location>
</feature>
<feature type="domain" description="UBC core" evidence="4">
    <location>
        <begin position="721"/>
        <end position="888"/>
    </location>
</feature>
<dbReference type="Pfam" id="PF00179">
    <property type="entry name" value="UQ_con"/>
    <property type="match status" value="1"/>
</dbReference>
<feature type="region of interest" description="Disordered" evidence="3">
    <location>
        <begin position="590"/>
        <end position="626"/>
    </location>
</feature>
<comment type="caution">
    <text evidence="5">The sequence shown here is derived from an EMBL/GenBank/DDBJ whole genome shotgun (WGS) entry which is preliminary data.</text>
</comment>
<sequence>MGNGTRLLARDVEACQKKLQGTSPSAAQAIGLKLKGSAVQFCVTLSSGSHARIEIVFMAPDSYPNSPALACCDNDEAISAELTLVNEHYEEVAPLPQLMSHIFRVLEAEPFIDFDDKDNCADSDDAMESDDMGGSVDLDESAAEEDDEDEDDQGFADDMAERDDDEFTKLTGQMRSRWERCETAAVQADAPMGEGTQQAAPAAPSDAALTSEEEKASGRQIFSGREAYSMLSSELLGIFQQRSSLSATAVDDSVYYWDVHMKDFDPQCPLAKDLTALHRQGGSDGVHLRLRFKRGLHPFFPPRVELVGPRFVGPVLGALCSHPLLQLAFWDPWMRQQELLELLKAFLQTAARVDLDSSVTGASGCVYLPVEQALGRLEALTGVPAACMSDPEHAKIYSLREATVDANRLEALANTGPTSKRAKTDEPGAAESKRQAWASGVGYGHGHSSSGTKDVWNAKKSQAAQAAQDAELQGLFQQLSEDLQEILHPGRPISVEAKIAVQAAELSCLVPFLEQQLKSASFTDMAKRVPYYTAMLRLVESLCLPLTQHLLQPLPLPDQGGSSKGVLALLQQLRSHAQRFLSVIAPASSHVRSSGSSRSRSPHASGSTDAAVAEAAPASGGDAAASAAEEAASQALAERIIASASKAEQAVTRASGRSSRADTRRATAQRVAADAAAAASLDAGGTYAAAMSPLQLDQMPGIEEAHHFKKQAKDEGVAPRERVVRCGKEMAGLATDLPCSPSSSVFVRVDQRNVVLWRALITGPEDTPYSGGCFLFDIYFPTNYPQSPPKVNLQTTGGGQVRFNPNLYNCGKVCLSLLGTWSGSRGEQWDPVSSSVLQVLVSIQSLILVPDPYFNEPGYEATMHEARGKTESAKYDLNIREQTLHWAIWQQLKHPPAGFEEVVRTHFRLRRAELTTTCRKWIEEARTGGHSAVAKRMQTYLDDALKLIAAT</sequence>
<feature type="compositionally biased region" description="Basic and acidic residues" evidence="3">
    <location>
        <begin position="422"/>
        <end position="434"/>
    </location>
</feature>
<evidence type="ECO:0000313" key="6">
    <source>
        <dbReference type="Proteomes" id="UP001465755"/>
    </source>
</evidence>
<accession>A0AAW1P9G3</accession>
<dbReference type="EMBL" id="JALJOQ010000037">
    <property type="protein sequence ID" value="KAK9806493.1"/>
    <property type="molecule type" value="Genomic_DNA"/>
</dbReference>
<dbReference type="Gene3D" id="3.10.110.10">
    <property type="entry name" value="Ubiquitin Conjugating Enzyme"/>
    <property type="match status" value="2"/>
</dbReference>
<feature type="region of interest" description="Disordered" evidence="3">
    <location>
        <begin position="192"/>
        <end position="218"/>
    </location>
</feature>
<name>A0AAW1P9G3_9CHLO</name>
<dbReference type="CDD" id="cd23810">
    <property type="entry name" value="UBCc_BIRC6"/>
    <property type="match status" value="1"/>
</dbReference>
<keyword evidence="2" id="KW-0833">Ubl conjugation pathway</keyword>
<dbReference type="PANTHER" id="PTHR46116:SF39">
    <property type="entry name" value="BACULOVIRAL IAP REPEAT-CONTAINING PROTEIN 6"/>
    <property type="match status" value="1"/>
</dbReference>
<dbReference type="Proteomes" id="UP001465755">
    <property type="component" value="Unassembled WGS sequence"/>
</dbReference>
<dbReference type="SMART" id="SM00212">
    <property type="entry name" value="UBCc"/>
    <property type="match status" value="1"/>
</dbReference>
<evidence type="ECO:0000256" key="1">
    <source>
        <dbReference type="ARBA" id="ARBA00022679"/>
    </source>
</evidence>
<feature type="region of interest" description="Disordered" evidence="3">
    <location>
        <begin position="412"/>
        <end position="454"/>
    </location>
</feature>
<dbReference type="PROSITE" id="PS50127">
    <property type="entry name" value="UBC_2"/>
    <property type="match status" value="1"/>
</dbReference>
<evidence type="ECO:0000313" key="5">
    <source>
        <dbReference type="EMBL" id="KAK9806493.1"/>
    </source>
</evidence>
<keyword evidence="1" id="KW-0808">Transferase</keyword>
<dbReference type="CDD" id="cd23802">
    <property type="entry name" value="UBCc_UBE2Q"/>
    <property type="match status" value="1"/>
</dbReference>
<feature type="compositionally biased region" description="Low complexity" evidence="3">
    <location>
        <begin position="199"/>
        <end position="208"/>
    </location>
</feature>
<dbReference type="GO" id="GO:0016740">
    <property type="term" value="F:transferase activity"/>
    <property type="evidence" value="ECO:0007669"/>
    <property type="project" value="UniProtKB-KW"/>
</dbReference>
<evidence type="ECO:0000256" key="3">
    <source>
        <dbReference type="SAM" id="MobiDB-lite"/>
    </source>
</evidence>
<dbReference type="SUPFAM" id="SSF54495">
    <property type="entry name" value="UBC-like"/>
    <property type="match status" value="2"/>
</dbReference>
<keyword evidence="6" id="KW-1185">Reference proteome</keyword>
<dbReference type="PANTHER" id="PTHR46116">
    <property type="entry name" value="(E3-INDEPENDENT) E2 UBIQUITIN-CONJUGATING ENZYME"/>
    <property type="match status" value="1"/>
</dbReference>
<evidence type="ECO:0000259" key="4">
    <source>
        <dbReference type="PROSITE" id="PS50127"/>
    </source>
</evidence>
<proteinExistence type="predicted"/>
<dbReference type="AlphaFoldDB" id="A0AAW1P9G3"/>
<dbReference type="InterPro" id="IPR000608">
    <property type="entry name" value="UBC"/>
</dbReference>
<protein>
    <recommendedName>
        <fullName evidence="4">UBC core domain-containing protein</fullName>
    </recommendedName>
</protein>
<gene>
    <name evidence="5" type="ORF">WJX73_002810</name>
</gene>